<dbReference type="Proteomes" id="UP000823749">
    <property type="component" value="Chromosome 6"/>
</dbReference>
<organism evidence="5 6">
    <name type="scientific">Rhododendron griersonianum</name>
    <dbReference type="NCBI Taxonomy" id="479676"/>
    <lineage>
        <taxon>Eukaryota</taxon>
        <taxon>Viridiplantae</taxon>
        <taxon>Streptophyta</taxon>
        <taxon>Embryophyta</taxon>
        <taxon>Tracheophyta</taxon>
        <taxon>Spermatophyta</taxon>
        <taxon>Magnoliopsida</taxon>
        <taxon>eudicotyledons</taxon>
        <taxon>Gunneridae</taxon>
        <taxon>Pentapetalae</taxon>
        <taxon>asterids</taxon>
        <taxon>Ericales</taxon>
        <taxon>Ericaceae</taxon>
        <taxon>Ericoideae</taxon>
        <taxon>Rhodoreae</taxon>
        <taxon>Rhododendron</taxon>
    </lineage>
</organism>
<keyword evidence="2" id="KW-0560">Oxidoreductase</keyword>
<evidence type="ECO:0000313" key="5">
    <source>
        <dbReference type="EMBL" id="KAG5543544.1"/>
    </source>
</evidence>
<evidence type="ECO:0000256" key="1">
    <source>
        <dbReference type="ARBA" id="ARBA00022857"/>
    </source>
</evidence>
<dbReference type="GO" id="GO:0016627">
    <property type="term" value="F:oxidoreductase activity, acting on the CH-CH group of donors"/>
    <property type="evidence" value="ECO:0007669"/>
    <property type="project" value="UniProtKB-ARBA"/>
</dbReference>
<dbReference type="Pfam" id="PF04788">
    <property type="entry name" value="DUF620"/>
    <property type="match status" value="1"/>
</dbReference>
<dbReference type="GO" id="GO:0006720">
    <property type="term" value="P:isoprenoid metabolic process"/>
    <property type="evidence" value="ECO:0007669"/>
    <property type="project" value="UniProtKB-ARBA"/>
</dbReference>
<feature type="region of interest" description="Disordered" evidence="3">
    <location>
        <begin position="1"/>
        <end position="85"/>
    </location>
</feature>
<feature type="domain" description="PRISE-like Rossmann-fold" evidence="4">
    <location>
        <begin position="565"/>
        <end position="870"/>
    </location>
</feature>
<dbReference type="PANTHER" id="PTHR32487">
    <property type="entry name" value="3-OXO-DELTA(4,5)-STEROID 5-BETA-REDUCTASE"/>
    <property type="match status" value="1"/>
</dbReference>
<evidence type="ECO:0000256" key="3">
    <source>
        <dbReference type="SAM" id="MobiDB-lite"/>
    </source>
</evidence>
<dbReference type="Pfam" id="PF22917">
    <property type="entry name" value="PRISE"/>
    <property type="match status" value="1"/>
</dbReference>
<keyword evidence="6" id="KW-1185">Reference proteome</keyword>
<keyword evidence="1" id="KW-0521">NADP</keyword>
<sequence>MEKKQGFFSEMVRGLSPARSRGRSKSRSVSPGSGLLRRRRGAAHHATPPEPSVSRSGSMRPPPEALSPLMEGPDPEGTDGGDSRMERWGYWMKGQLCRAPSHVSSSSSAAAASAQRSDLRLLLGVLGAPLAPVHVSNSDPLPHLSIKDIPIETSSAQYILQQYTAACGGQKLQNSVQNAYAMGKVKMIAYDIETATKVIKNRNSSKAAESGGFVLWQMNPDMWYVELALGGSKIHAGCNGKLVWRHTPWLGPHAAKGPVRPLRRALQGLDPRTTASMFTNARCIGEKKINGEDCFILKLCADPHTLKARSEGPAEIIRHVLFGYFSQKTGLLVHLEDSHLTRIQTNGGDAVYWETTINSFLDDYRPVEGIMIAHSGRSVVTLFRFGETAMSHTKTRMEDAWTIEEVAFNVPGLSLDCFIPPAELRFSSISEACELPQGERVRTAVKATAAYRAKVVALEKTKENVIGRTLLNSGTCYFKTVKTELPLNFRQKSRTFTQSSRSKLFLSVALIIGVTGIVGNSLAEILPLSDTPGGPWKVYGVARRPRPAWNADHPVEYIQCDVLDEKDVVSKLSPLTDVTHIFYVTWADRSNEVENCEVNGVMLRNVLTAVIPNAADLRHICLQTGLKHYVGPFEAIWKIQAHEPPFEEDLPRLDYPNFYYTLEDILFEESAKKDGLTWSVHRPGTIFGFSPSSRMNIVGTLCVYAAICKYKNKPLKFPGSKAGWNSLNVASDADLIAEQQIWAAVDRYGKNEAFNISDGDVFKWKHLWRILAEQFEVEYEEFDEREERVSLGEMMKDKGLVWDQIVRENGLVPTKLEEVGVWWFADFTLGFGDVLDSMNKSKEHGFLGFRNTKKSFVSWIDKWKAYKIVP</sequence>
<gene>
    <name evidence="5" type="ORF">RHGRI_016321</name>
</gene>
<dbReference type="InterPro" id="IPR055222">
    <property type="entry name" value="PRISE-like_Rossmann-fold"/>
</dbReference>
<accession>A0AAV6JTR2</accession>
<dbReference type="FunFam" id="3.40.50.720:FF:000808">
    <property type="entry name" value="Iridoid synthase"/>
    <property type="match status" value="1"/>
</dbReference>
<protein>
    <recommendedName>
        <fullName evidence="4">PRISE-like Rossmann-fold domain-containing protein</fullName>
    </recommendedName>
</protein>
<dbReference type="PANTHER" id="PTHR32487:SF0">
    <property type="entry name" value="3-OXO-DELTA(4,5)-STEROID 5-BETA-REDUCTASE"/>
    <property type="match status" value="1"/>
</dbReference>
<dbReference type="SUPFAM" id="SSF51735">
    <property type="entry name" value="NAD(P)-binding Rossmann-fold domains"/>
    <property type="match status" value="1"/>
</dbReference>
<dbReference type="AlphaFoldDB" id="A0AAV6JTR2"/>
<dbReference type="EMBL" id="JACTNZ010000006">
    <property type="protein sequence ID" value="KAG5543544.1"/>
    <property type="molecule type" value="Genomic_DNA"/>
</dbReference>
<name>A0AAV6JTR2_9ERIC</name>
<proteinExistence type="predicted"/>
<dbReference type="InterPro" id="IPR006873">
    <property type="entry name" value="DUF620"/>
</dbReference>
<reference evidence="5 6" key="1">
    <citation type="submission" date="2020-08" db="EMBL/GenBank/DDBJ databases">
        <title>Plant Genome Project.</title>
        <authorList>
            <person name="Zhang R.-G."/>
        </authorList>
    </citation>
    <scope>NUCLEOTIDE SEQUENCE [LARGE SCALE GENOMIC DNA]</scope>
    <source>
        <strain evidence="5">WSP0</strain>
        <tissue evidence="5">Leaf</tissue>
    </source>
</reference>
<dbReference type="CDD" id="cd08948">
    <property type="entry name" value="5beta-POR_like_SDR_a"/>
    <property type="match status" value="1"/>
</dbReference>
<dbReference type="InterPro" id="IPR036291">
    <property type="entry name" value="NAD(P)-bd_dom_sf"/>
</dbReference>
<evidence type="ECO:0000256" key="2">
    <source>
        <dbReference type="ARBA" id="ARBA00023002"/>
    </source>
</evidence>
<comment type="caution">
    <text evidence="5">The sequence shown here is derived from an EMBL/GenBank/DDBJ whole genome shotgun (WGS) entry which is preliminary data.</text>
</comment>
<dbReference type="Gene3D" id="3.40.50.720">
    <property type="entry name" value="NAD(P)-binding Rossmann-like Domain"/>
    <property type="match status" value="1"/>
</dbReference>
<evidence type="ECO:0000313" key="6">
    <source>
        <dbReference type="Proteomes" id="UP000823749"/>
    </source>
</evidence>
<evidence type="ECO:0000259" key="4">
    <source>
        <dbReference type="Pfam" id="PF22917"/>
    </source>
</evidence>